<gene>
    <name evidence="2" type="ORF">PXH69_21160</name>
</gene>
<accession>A0AAW6LQC9</accession>
<dbReference type="AlphaFoldDB" id="A0AAW6LQC9"/>
<name>A0AAW6LQC9_RHOSG</name>
<comment type="caution">
    <text evidence="2">The sequence shown here is derived from an EMBL/GenBank/DDBJ whole genome shotgun (WGS) entry which is preliminary data.</text>
</comment>
<dbReference type="RefSeq" id="WP_206492537.1">
    <property type="nucleotide sequence ID" value="NZ_JARDXE010000014.1"/>
</dbReference>
<sequence length="87" mass="9049">MSDSSGGIRGMWFGSGPMLVISQLGDVTSEQFETSVMETVNNLMDEADGVGVDDPNRLDFGPASSAAPPVAPPVAPQVAPASPMNWR</sequence>
<reference evidence="2" key="1">
    <citation type="submission" date="2023-02" db="EMBL/GenBank/DDBJ databases">
        <title>A novel hydrolase synthesized by Rhodococcus erythropolis HQ is responsible for the detoxification of Zearalenone.</title>
        <authorList>
            <person name="Hu J."/>
            <person name="Xu J."/>
        </authorList>
    </citation>
    <scope>NUCLEOTIDE SEQUENCE</scope>
    <source>
        <strain evidence="2">HQ</strain>
    </source>
</reference>
<feature type="region of interest" description="Disordered" evidence="1">
    <location>
        <begin position="46"/>
        <end position="87"/>
    </location>
</feature>
<feature type="compositionally biased region" description="Low complexity" evidence="1">
    <location>
        <begin position="76"/>
        <end position="87"/>
    </location>
</feature>
<evidence type="ECO:0000256" key="1">
    <source>
        <dbReference type="SAM" id="MobiDB-lite"/>
    </source>
</evidence>
<evidence type="ECO:0000313" key="2">
    <source>
        <dbReference type="EMBL" id="MDE8647485.1"/>
    </source>
</evidence>
<organism evidence="2 3">
    <name type="scientific">Rhodococcus qingshengii</name>
    <dbReference type="NCBI Taxonomy" id="334542"/>
    <lineage>
        <taxon>Bacteria</taxon>
        <taxon>Bacillati</taxon>
        <taxon>Actinomycetota</taxon>
        <taxon>Actinomycetes</taxon>
        <taxon>Mycobacteriales</taxon>
        <taxon>Nocardiaceae</taxon>
        <taxon>Rhodococcus</taxon>
        <taxon>Rhodococcus erythropolis group</taxon>
    </lineage>
</organism>
<dbReference type="Proteomes" id="UP001217325">
    <property type="component" value="Unassembled WGS sequence"/>
</dbReference>
<proteinExistence type="predicted"/>
<protein>
    <submittedName>
        <fullName evidence="2">Uncharacterized protein</fullName>
    </submittedName>
</protein>
<dbReference type="EMBL" id="JARDXE010000014">
    <property type="protein sequence ID" value="MDE8647485.1"/>
    <property type="molecule type" value="Genomic_DNA"/>
</dbReference>
<evidence type="ECO:0000313" key="3">
    <source>
        <dbReference type="Proteomes" id="UP001217325"/>
    </source>
</evidence>